<dbReference type="EMBL" id="JARPXL010000014">
    <property type="protein sequence ID" value="MDT2545413.1"/>
    <property type="molecule type" value="Genomic_DNA"/>
</dbReference>
<dbReference type="PROSITE" id="PS51098">
    <property type="entry name" value="PTS_EIIB_TYPE_1"/>
    <property type="match status" value="1"/>
</dbReference>
<evidence type="ECO:0000259" key="13">
    <source>
        <dbReference type="PROSITE" id="PS51098"/>
    </source>
</evidence>
<dbReference type="GO" id="GO:0090589">
    <property type="term" value="F:protein-phosphocysteine-trehalose phosphotransferase system transporter activity"/>
    <property type="evidence" value="ECO:0007669"/>
    <property type="project" value="TreeGrafter"/>
</dbReference>
<dbReference type="GeneID" id="67041949"/>
<dbReference type="GO" id="GO:0016301">
    <property type="term" value="F:kinase activity"/>
    <property type="evidence" value="ECO:0007669"/>
    <property type="project" value="UniProtKB-KW"/>
</dbReference>
<feature type="transmembrane region" description="Helical" evidence="12">
    <location>
        <begin position="391"/>
        <end position="416"/>
    </location>
</feature>
<keyword evidence="5" id="KW-0808">Transferase</keyword>
<dbReference type="GO" id="GO:0005886">
    <property type="term" value="C:plasma membrane"/>
    <property type="evidence" value="ECO:0007669"/>
    <property type="project" value="UniProtKB-SubCell"/>
</dbReference>
<evidence type="ECO:0000256" key="7">
    <source>
        <dbReference type="ARBA" id="ARBA00022692"/>
    </source>
</evidence>
<evidence type="ECO:0000256" key="8">
    <source>
        <dbReference type="ARBA" id="ARBA00022777"/>
    </source>
</evidence>
<evidence type="ECO:0000256" key="12">
    <source>
        <dbReference type="SAM" id="Phobius"/>
    </source>
</evidence>
<dbReference type="Gene3D" id="3.30.1360.60">
    <property type="entry name" value="Glucose permease domain IIB"/>
    <property type="match status" value="1"/>
</dbReference>
<protein>
    <submittedName>
        <fullName evidence="15">PTS transporter subunit EIIC</fullName>
    </submittedName>
</protein>
<feature type="active site" description="Phosphocysteine intermediate; for EIIB activity" evidence="11">
    <location>
        <position position="27"/>
    </location>
</feature>
<evidence type="ECO:0000256" key="3">
    <source>
        <dbReference type="ARBA" id="ARBA00022475"/>
    </source>
</evidence>
<evidence type="ECO:0000259" key="14">
    <source>
        <dbReference type="PROSITE" id="PS51103"/>
    </source>
</evidence>
<feature type="transmembrane region" description="Helical" evidence="12">
    <location>
        <begin position="112"/>
        <end position="138"/>
    </location>
</feature>
<evidence type="ECO:0000256" key="4">
    <source>
        <dbReference type="ARBA" id="ARBA00022597"/>
    </source>
</evidence>
<evidence type="ECO:0000256" key="11">
    <source>
        <dbReference type="PROSITE-ProRule" id="PRU00421"/>
    </source>
</evidence>
<dbReference type="GO" id="GO:0008982">
    <property type="term" value="F:protein-N(PI)-phosphohistidine-sugar phosphotransferase activity"/>
    <property type="evidence" value="ECO:0007669"/>
    <property type="project" value="InterPro"/>
</dbReference>
<keyword evidence="10 12" id="KW-0472">Membrane</keyword>
<dbReference type="InterPro" id="IPR050558">
    <property type="entry name" value="PTS_Sugar-Specific_Components"/>
</dbReference>
<feature type="transmembrane region" description="Helical" evidence="12">
    <location>
        <begin position="144"/>
        <end position="166"/>
    </location>
</feature>
<dbReference type="GO" id="GO:0015771">
    <property type="term" value="P:trehalose transport"/>
    <property type="evidence" value="ECO:0007669"/>
    <property type="project" value="TreeGrafter"/>
</dbReference>
<evidence type="ECO:0000313" key="17">
    <source>
        <dbReference type="Proteomes" id="UP001249240"/>
    </source>
</evidence>
<dbReference type="PANTHER" id="PTHR30175:SF1">
    <property type="entry name" value="PTS SYSTEM ARBUTIN-, CELLOBIOSE-, AND SALICIN-SPECIFIC EIIBC COMPONENT-RELATED"/>
    <property type="match status" value="1"/>
</dbReference>
<keyword evidence="6" id="KW-0598">Phosphotransferase system</keyword>
<organism evidence="15 17">
    <name type="scientific">Enterococcus raffinosus</name>
    <dbReference type="NCBI Taxonomy" id="71452"/>
    <lineage>
        <taxon>Bacteria</taxon>
        <taxon>Bacillati</taxon>
        <taxon>Bacillota</taxon>
        <taxon>Bacilli</taxon>
        <taxon>Lactobacillales</taxon>
        <taxon>Enterococcaceae</taxon>
        <taxon>Enterococcus</taxon>
    </lineage>
</organism>
<proteinExistence type="predicted"/>
<dbReference type="InterPro" id="IPR018113">
    <property type="entry name" value="PTrfase_EIIB_Cys"/>
</dbReference>
<dbReference type="Proteomes" id="UP001249240">
    <property type="component" value="Unassembled WGS sequence"/>
</dbReference>
<keyword evidence="7 12" id="KW-0812">Transmembrane</keyword>
<evidence type="ECO:0000256" key="5">
    <source>
        <dbReference type="ARBA" id="ARBA00022679"/>
    </source>
</evidence>
<comment type="caution">
    <text evidence="15">The sequence shown here is derived from an EMBL/GenBank/DDBJ whole genome shotgun (WGS) entry which is preliminary data.</text>
</comment>
<gene>
    <name evidence="16" type="ORF">P7D69_13765</name>
    <name evidence="15" type="ORF">P7D78_00925</name>
</gene>
<keyword evidence="9 12" id="KW-1133">Transmembrane helix</keyword>
<dbReference type="PROSITE" id="PS01035">
    <property type="entry name" value="PTS_EIIB_TYPE_1_CYS"/>
    <property type="match status" value="1"/>
</dbReference>
<evidence type="ECO:0000256" key="10">
    <source>
        <dbReference type="ARBA" id="ARBA00023136"/>
    </source>
</evidence>
<reference evidence="15" key="1">
    <citation type="submission" date="2023-03" db="EMBL/GenBank/DDBJ databases">
        <authorList>
            <person name="Shen W."/>
            <person name="Cai J."/>
        </authorList>
    </citation>
    <scope>NUCLEOTIDE SEQUENCE</scope>
    <source>
        <strain evidence="15">B646-2</strain>
        <strain evidence="16">Y15</strain>
    </source>
</reference>
<dbReference type="EMBL" id="JARPXM010000001">
    <property type="protein sequence ID" value="MDT2536672.1"/>
    <property type="molecule type" value="Genomic_DNA"/>
</dbReference>
<dbReference type="InterPro" id="IPR003352">
    <property type="entry name" value="PTS_EIIC"/>
</dbReference>
<feature type="transmembrane region" description="Helical" evidence="12">
    <location>
        <begin position="217"/>
        <end position="236"/>
    </location>
</feature>
<accession>A0AAP5KH76</accession>
<keyword evidence="4" id="KW-0762">Sugar transport</keyword>
<dbReference type="InterPro" id="IPR036878">
    <property type="entry name" value="Glu_permease_IIB"/>
</dbReference>
<dbReference type="PROSITE" id="PS51103">
    <property type="entry name" value="PTS_EIIC_TYPE_1"/>
    <property type="match status" value="1"/>
</dbReference>
<keyword evidence="3" id="KW-1003">Cell membrane</keyword>
<keyword evidence="8" id="KW-0418">Kinase</keyword>
<dbReference type="Proteomes" id="UP001254770">
    <property type="component" value="Unassembled WGS sequence"/>
</dbReference>
<dbReference type="SUPFAM" id="SSF55604">
    <property type="entry name" value="Glucose permease domain IIB"/>
    <property type="match status" value="1"/>
</dbReference>
<evidence type="ECO:0000256" key="9">
    <source>
        <dbReference type="ARBA" id="ARBA00022989"/>
    </source>
</evidence>
<name>A0AAP5KH76_9ENTE</name>
<feature type="transmembrane region" description="Helical" evidence="12">
    <location>
        <begin position="248"/>
        <end position="270"/>
    </location>
</feature>
<feature type="transmembrane region" description="Helical" evidence="12">
    <location>
        <begin position="364"/>
        <end position="384"/>
    </location>
</feature>
<evidence type="ECO:0000256" key="1">
    <source>
        <dbReference type="ARBA" id="ARBA00004651"/>
    </source>
</evidence>
<evidence type="ECO:0000256" key="6">
    <source>
        <dbReference type="ARBA" id="ARBA00022683"/>
    </source>
</evidence>
<dbReference type="CDD" id="cd00212">
    <property type="entry name" value="PTS_IIB_glc"/>
    <property type="match status" value="1"/>
</dbReference>
<dbReference type="Pfam" id="PF02378">
    <property type="entry name" value="PTS_EIIC"/>
    <property type="match status" value="1"/>
</dbReference>
<feature type="transmembrane region" description="Helical" evidence="12">
    <location>
        <begin position="290"/>
        <end position="310"/>
    </location>
</feature>
<comment type="subcellular location">
    <subcellularLocation>
        <location evidence="1">Cell membrane</location>
        <topology evidence="1">Multi-pass membrane protein</topology>
    </subcellularLocation>
</comment>
<dbReference type="PANTHER" id="PTHR30175">
    <property type="entry name" value="PHOSPHOTRANSFERASE SYSTEM TRANSPORT PROTEIN"/>
    <property type="match status" value="1"/>
</dbReference>
<dbReference type="AlphaFoldDB" id="A0AAP5KH76"/>
<dbReference type="GO" id="GO:0009401">
    <property type="term" value="P:phosphoenolpyruvate-dependent sugar phosphotransferase system"/>
    <property type="evidence" value="ECO:0007669"/>
    <property type="project" value="UniProtKB-KW"/>
</dbReference>
<feature type="transmembrane region" description="Helical" evidence="12">
    <location>
        <begin position="178"/>
        <end position="197"/>
    </location>
</feature>
<dbReference type="RefSeq" id="WP_028021319.1">
    <property type="nucleotide sequence ID" value="NZ_CABLCA010000052.1"/>
</dbReference>
<sequence length="474" mass="50658">MTEFNQLAQAILETIGGKENISNMTHCMTRLRFNLKDQSKVQEEKLKATTGVLGVVQSGGQYQIIIGQTVNRVYNVLLDMTGRTQEQETSDTTEVMKEPFTLKGLGNKILDYLAGSLTPLIPVLIAASMFKMVMAVFGPSMLNWIYEGSSLATLLTFVGDAGFYFFPVFLGYTAGKKFGVTPVLGMFLGGVLLHPTFTQISADGIPFDVFGIPVATQNYASTVIPMILSIWIMSYVEKFFKKVIPSTLGTIFTPTLTMVVMLPITLVVLGPAGFVIGEYISKFLLSLDSIAGFLAVAVIAALWQFLVMTGMHLLMISTMITLFAQNGQDSLVTPAAIVSSMCVAGICLGSFLRLRNKNEKALAFSFLAACLVGGVTEPGVYGLAVRYRKPFIGLMAGGLAGGLYAGLTGVTAYTLIPVANFACLISFVGGTTGNMINGFIACGIGFVVSAAVTYVLGIEGEAKKNDESLEESIA</sequence>
<dbReference type="InterPro" id="IPR013013">
    <property type="entry name" value="PTS_EIIC_1"/>
</dbReference>
<feature type="transmembrane region" description="Helical" evidence="12">
    <location>
        <begin position="331"/>
        <end position="352"/>
    </location>
</feature>
<feature type="transmembrane region" description="Helical" evidence="12">
    <location>
        <begin position="436"/>
        <end position="456"/>
    </location>
</feature>
<feature type="domain" description="PTS EIIC type-1" evidence="14">
    <location>
        <begin position="111"/>
        <end position="472"/>
    </location>
</feature>
<evidence type="ECO:0000313" key="15">
    <source>
        <dbReference type="EMBL" id="MDT2536672.1"/>
    </source>
</evidence>
<evidence type="ECO:0000313" key="16">
    <source>
        <dbReference type="EMBL" id="MDT2545413.1"/>
    </source>
</evidence>
<keyword evidence="2" id="KW-0813">Transport</keyword>
<dbReference type="InterPro" id="IPR001996">
    <property type="entry name" value="PTS_IIB_1"/>
</dbReference>
<evidence type="ECO:0000256" key="2">
    <source>
        <dbReference type="ARBA" id="ARBA00022448"/>
    </source>
</evidence>
<dbReference type="Pfam" id="PF00367">
    <property type="entry name" value="PTS_EIIB"/>
    <property type="match status" value="1"/>
</dbReference>
<dbReference type="FunFam" id="3.30.1360.60:FF:000001">
    <property type="entry name" value="PTS system glucose-specific IIBC component PtsG"/>
    <property type="match status" value="1"/>
</dbReference>
<feature type="domain" description="PTS EIIB type-1" evidence="13">
    <location>
        <begin position="5"/>
        <end position="87"/>
    </location>
</feature>